<sequence length="295" mass="32843">MAALENSLLSPQQALLVSGIFNSFLFSVLTVQVYTHYLAFPKGSIILKVVITVIYFLQILEAVIVYFRNHVELVLARADPSANQASKLTWIEPLITAIVMSIVQIYYANCIRLVSKGSKLPLLILCCSILQLQAGITISVIVYGYIKSPSIDRLQSAIWHTTNAVCDVTIVVCMTYYLLRYFSHIRRTQRIVKRVVRLLIETGMVITIVTVACTFLLFLTFNHGNFSVVYTSVISTLYGNSLLALVNGRAVFRATPETSLAWQAPSQPPETQRDVDLELVNLEGNLTGFGETKSV</sequence>
<feature type="transmembrane region" description="Helical" evidence="1">
    <location>
        <begin position="227"/>
        <end position="246"/>
    </location>
</feature>
<name>A0A9P6JK70_9AGAR</name>
<reference evidence="3" key="1">
    <citation type="submission" date="2020-11" db="EMBL/GenBank/DDBJ databases">
        <authorList>
            <consortium name="DOE Joint Genome Institute"/>
            <person name="Ahrendt S."/>
            <person name="Riley R."/>
            <person name="Andreopoulos W."/>
            <person name="Labutti K."/>
            <person name="Pangilinan J."/>
            <person name="Ruiz-Duenas F.J."/>
            <person name="Barrasa J.M."/>
            <person name="Sanchez-Garcia M."/>
            <person name="Camarero S."/>
            <person name="Miyauchi S."/>
            <person name="Serrano A."/>
            <person name="Linde D."/>
            <person name="Babiker R."/>
            <person name="Drula E."/>
            <person name="Ayuso-Fernandez I."/>
            <person name="Pacheco R."/>
            <person name="Padilla G."/>
            <person name="Ferreira P."/>
            <person name="Barriuso J."/>
            <person name="Kellner H."/>
            <person name="Castanera R."/>
            <person name="Alfaro M."/>
            <person name="Ramirez L."/>
            <person name="Pisabarro A.G."/>
            <person name="Kuo A."/>
            <person name="Tritt A."/>
            <person name="Lipzen A."/>
            <person name="He G."/>
            <person name="Yan M."/>
            <person name="Ng V."/>
            <person name="Cullen D."/>
            <person name="Martin F."/>
            <person name="Rosso M.-N."/>
            <person name="Henrissat B."/>
            <person name="Hibbett D."/>
            <person name="Martinez A.T."/>
            <person name="Grigoriev I.V."/>
        </authorList>
    </citation>
    <scope>NUCLEOTIDE SEQUENCE</scope>
    <source>
        <strain evidence="3">CBS 506.95</strain>
    </source>
</reference>
<dbReference type="PANTHER" id="PTHR40465">
    <property type="entry name" value="CHROMOSOME 1, WHOLE GENOME SHOTGUN SEQUENCE"/>
    <property type="match status" value="1"/>
</dbReference>
<keyword evidence="4" id="KW-1185">Reference proteome</keyword>
<dbReference type="AlphaFoldDB" id="A0A9P6JK70"/>
<feature type="transmembrane region" description="Helical" evidence="1">
    <location>
        <begin position="158"/>
        <end position="179"/>
    </location>
</feature>
<organism evidence="3 4">
    <name type="scientific">Crepidotus variabilis</name>
    <dbReference type="NCBI Taxonomy" id="179855"/>
    <lineage>
        <taxon>Eukaryota</taxon>
        <taxon>Fungi</taxon>
        <taxon>Dikarya</taxon>
        <taxon>Basidiomycota</taxon>
        <taxon>Agaricomycotina</taxon>
        <taxon>Agaricomycetes</taxon>
        <taxon>Agaricomycetidae</taxon>
        <taxon>Agaricales</taxon>
        <taxon>Agaricineae</taxon>
        <taxon>Crepidotaceae</taxon>
        <taxon>Crepidotus</taxon>
    </lineage>
</organism>
<dbReference type="PANTHER" id="PTHR40465:SF1">
    <property type="entry name" value="DUF6534 DOMAIN-CONTAINING PROTEIN"/>
    <property type="match status" value="1"/>
</dbReference>
<protein>
    <recommendedName>
        <fullName evidence="2">DUF6534 domain-containing protein</fullName>
    </recommendedName>
</protein>
<evidence type="ECO:0000259" key="2">
    <source>
        <dbReference type="Pfam" id="PF20152"/>
    </source>
</evidence>
<comment type="caution">
    <text evidence="3">The sequence shown here is derived from an EMBL/GenBank/DDBJ whole genome shotgun (WGS) entry which is preliminary data.</text>
</comment>
<evidence type="ECO:0000256" key="1">
    <source>
        <dbReference type="SAM" id="Phobius"/>
    </source>
</evidence>
<dbReference type="Proteomes" id="UP000807306">
    <property type="component" value="Unassembled WGS sequence"/>
</dbReference>
<feature type="transmembrane region" description="Helical" evidence="1">
    <location>
        <begin position="88"/>
        <end position="108"/>
    </location>
</feature>
<dbReference type="EMBL" id="MU157907">
    <property type="protein sequence ID" value="KAF9523936.1"/>
    <property type="molecule type" value="Genomic_DNA"/>
</dbReference>
<evidence type="ECO:0000313" key="3">
    <source>
        <dbReference type="EMBL" id="KAF9523936.1"/>
    </source>
</evidence>
<feature type="transmembrane region" description="Helical" evidence="1">
    <location>
        <begin position="120"/>
        <end position="146"/>
    </location>
</feature>
<proteinExistence type="predicted"/>
<dbReference type="InterPro" id="IPR045339">
    <property type="entry name" value="DUF6534"/>
</dbReference>
<feature type="transmembrane region" description="Helical" evidence="1">
    <location>
        <begin position="199"/>
        <end position="221"/>
    </location>
</feature>
<keyword evidence="1" id="KW-1133">Transmembrane helix</keyword>
<evidence type="ECO:0000313" key="4">
    <source>
        <dbReference type="Proteomes" id="UP000807306"/>
    </source>
</evidence>
<dbReference type="OrthoDB" id="3231781at2759"/>
<dbReference type="Pfam" id="PF20152">
    <property type="entry name" value="DUF6534"/>
    <property type="match status" value="1"/>
</dbReference>
<accession>A0A9P6JK70</accession>
<keyword evidence="1" id="KW-0472">Membrane</keyword>
<feature type="domain" description="DUF6534" evidence="2">
    <location>
        <begin position="164"/>
        <end position="250"/>
    </location>
</feature>
<feature type="transmembrane region" description="Helical" evidence="1">
    <location>
        <begin position="46"/>
        <end position="68"/>
    </location>
</feature>
<keyword evidence="1" id="KW-0812">Transmembrane</keyword>
<gene>
    <name evidence="3" type="ORF">CPB83DRAFT_861996</name>
</gene>
<feature type="transmembrane region" description="Helical" evidence="1">
    <location>
        <begin position="14"/>
        <end position="34"/>
    </location>
</feature>